<reference evidence="2" key="1">
    <citation type="journal article" date="2017" name="Front. Plant Sci.">
        <title>Climate Clever Clovers: New Paradigm to Reduce the Environmental Footprint of Ruminants by Breeding Low Methanogenic Forages Utilizing Haplotype Variation.</title>
        <authorList>
            <person name="Kaur P."/>
            <person name="Appels R."/>
            <person name="Bayer P.E."/>
            <person name="Keeble-Gagnere G."/>
            <person name="Wang J."/>
            <person name="Hirakawa H."/>
            <person name="Shirasawa K."/>
            <person name="Vercoe P."/>
            <person name="Stefanova K."/>
            <person name="Durmic Z."/>
            <person name="Nichols P."/>
            <person name="Revell C."/>
            <person name="Isobe S.N."/>
            <person name="Edwards D."/>
            <person name="Erskine W."/>
        </authorList>
    </citation>
    <scope>NUCLEOTIDE SEQUENCE [LARGE SCALE GENOMIC DNA]</scope>
    <source>
        <strain evidence="2">cv. Daliak</strain>
    </source>
</reference>
<sequence>MLVELKVIRIGGPGLKSRKKAPNTVFHESNITSSTGAVLEGIGLGAVSIWVPSDVTNHELHDCMQSWTTQKPDPSLSPLWGFKILTPMTDNEENW</sequence>
<dbReference type="Proteomes" id="UP000242715">
    <property type="component" value="Unassembled WGS sequence"/>
</dbReference>
<dbReference type="AlphaFoldDB" id="A0A2Z6P8D1"/>
<evidence type="ECO:0000313" key="2">
    <source>
        <dbReference type="Proteomes" id="UP000242715"/>
    </source>
</evidence>
<organism evidence="1 2">
    <name type="scientific">Trifolium subterraneum</name>
    <name type="common">Subterranean clover</name>
    <dbReference type="NCBI Taxonomy" id="3900"/>
    <lineage>
        <taxon>Eukaryota</taxon>
        <taxon>Viridiplantae</taxon>
        <taxon>Streptophyta</taxon>
        <taxon>Embryophyta</taxon>
        <taxon>Tracheophyta</taxon>
        <taxon>Spermatophyta</taxon>
        <taxon>Magnoliopsida</taxon>
        <taxon>eudicotyledons</taxon>
        <taxon>Gunneridae</taxon>
        <taxon>Pentapetalae</taxon>
        <taxon>rosids</taxon>
        <taxon>fabids</taxon>
        <taxon>Fabales</taxon>
        <taxon>Fabaceae</taxon>
        <taxon>Papilionoideae</taxon>
        <taxon>50 kb inversion clade</taxon>
        <taxon>NPAAA clade</taxon>
        <taxon>Hologalegina</taxon>
        <taxon>IRL clade</taxon>
        <taxon>Trifolieae</taxon>
        <taxon>Trifolium</taxon>
    </lineage>
</organism>
<keyword evidence="2" id="KW-1185">Reference proteome</keyword>
<evidence type="ECO:0000313" key="1">
    <source>
        <dbReference type="EMBL" id="GAU45002.1"/>
    </source>
</evidence>
<proteinExistence type="predicted"/>
<gene>
    <name evidence="1" type="ORF">TSUD_87930</name>
</gene>
<name>A0A2Z6P8D1_TRISU</name>
<dbReference type="EMBL" id="DF974093">
    <property type="protein sequence ID" value="GAU45002.1"/>
    <property type="molecule type" value="Genomic_DNA"/>
</dbReference>
<accession>A0A2Z6P8D1</accession>
<protein>
    <submittedName>
        <fullName evidence="1">Uncharacterized protein</fullName>
    </submittedName>
</protein>